<sequence length="193" mass="22954">MKYFNICIDIDGTITDPYCWLDMANKYFKKNISIEEITQYRVDKVMGVTRSEYVDFYNKNKFELHSGKEPIRKDVKKTIQELIKTNNIYFVTAREKDLEILTYHYLNKHNIPYDGVFVLGTSYKVDTAIDLKCDVFIEDCYENALQLSKSGFKTLLIDTNYNRFPLNENITRVFNWTDIYNILEKMLLQKKVI</sequence>
<feature type="active site" description="Proton donor" evidence="4">
    <location>
        <position position="11"/>
    </location>
</feature>
<dbReference type="InterPro" id="IPR036412">
    <property type="entry name" value="HAD-like_sf"/>
</dbReference>
<name>A0A1L5FCF5_CLOKL</name>
<dbReference type="RefSeq" id="WP_073540230.1">
    <property type="nucleotide sequence ID" value="NZ_CP018335.1"/>
</dbReference>
<dbReference type="SUPFAM" id="SSF56784">
    <property type="entry name" value="HAD-like"/>
    <property type="match status" value="1"/>
</dbReference>
<dbReference type="PANTHER" id="PTHR35134">
    <property type="entry name" value="NUCLEOTIDASE YQFW-RELATED"/>
    <property type="match status" value="1"/>
</dbReference>
<dbReference type="EMBL" id="CP018335">
    <property type="protein sequence ID" value="APM40657.1"/>
    <property type="molecule type" value="Genomic_DNA"/>
</dbReference>
<dbReference type="InterPro" id="IPR010708">
    <property type="entry name" value="5'(3')-deoxyribonucleotidase"/>
</dbReference>
<evidence type="ECO:0000313" key="6">
    <source>
        <dbReference type="Proteomes" id="UP000184604"/>
    </source>
</evidence>
<dbReference type="PANTHER" id="PTHR35134:SF2">
    <property type="entry name" value="NUCLEOTIDASE YQFW-RELATED"/>
    <property type="match status" value="1"/>
</dbReference>
<evidence type="ECO:0000313" key="5">
    <source>
        <dbReference type="EMBL" id="APM40657.1"/>
    </source>
</evidence>
<gene>
    <name evidence="5" type="ORF">BS101_18960</name>
</gene>
<organism evidence="5 6">
    <name type="scientific">Clostridium kluyveri</name>
    <dbReference type="NCBI Taxonomy" id="1534"/>
    <lineage>
        <taxon>Bacteria</taxon>
        <taxon>Bacillati</taxon>
        <taxon>Bacillota</taxon>
        <taxon>Clostridia</taxon>
        <taxon>Eubacteriales</taxon>
        <taxon>Clostridiaceae</taxon>
        <taxon>Clostridium</taxon>
    </lineage>
</organism>
<dbReference type="InterPro" id="IPR023214">
    <property type="entry name" value="HAD_sf"/>
</dbReference>
<dbReference type="PIRSF" id="PIRSF021362">
    <property type="entry name" value="UCP021362_HAD"/>
    <property type="match status" value="1"/>
</dbReference>
<proteinExistence type="inferred from homology"/>
<dbReference type="Proteomes" id="UP000184604">
    <property type="component" value="Chromosome"/>
</dbReference>
<comment type="similarity">
    <text evidence="1 3">Belongs to the 5'(3')-deoxyribonucleotidase family.</text>
</comment>
<evidence type="ECO:0000256" key="4">
    <source>
        <dbReference type="PIRSR" id="PIRSR610708-1"/>
    </source>
</evidence>
<dbReference type="InterPro" id="IPR052419">
    <property type="entry name" value="5_3-deoxyribonucleotidase-like"/>
</dbReference>
<evidence type="ECO:0000256" key="1">
    <source>
        <dbReference type="ARBA" id="ARBA00009589"/>
    </source>
</evidence>
<protein>
    <recommendedName>
        <fullName evidence="3">Nucleotidase</fullName>
        <ecNumber evidence="3">3.1.3.-</ecNumber>
    </recommendedName>
</protein>
<reference evidence="5 6" key="1">
    <citation type="submission" date="2016-12" db="EMBL/GenBank/DDBJ databases">
        <title>Complete genome sequence of Clostridium kluyveri JZZ isolated from the pit mud of a Chinese flavor liquor-making factory.</title>
        <authorList>
            <person name="Wang Y."/>
        </authorList>
    </citation>
    <scope>NUCLEOTIDE SEQUENCE [LARGE SCALE GENOMIC DNA]</scope>
    <source>
        <strain evidence="5 6">JZZ</strain>
    </source>
</reference>
<dbReference type="GO" id="GO:0009264">
    <property type="term" value="P:deoxyribonucleotide catabolic process"/>
    <property type="evidence" value="ECO:0007669"/>
    <property type="project" value="InterPro"/>
</dbReference>
<dbReference type="InterPro" id="IPR009206">
    <property type="entry name" value="Nucleotidase_putative"/>
</dbReference>
<dbReference type="OrthoDB" id="2471595at2"/>
<accession>A0A1L5FCF5</accession>
<dbReference type="Gene3D" id="3.40.50.1000">
    <property type="entry name" value="HAD superfamily/HAD-like"/>
    <property type="match status" value="1"/>
</dbReference>
<feature type="active site" description="Nucleophile" evidence="4">
    <location>
        <position position="9"/>
    </location>
</feature>
<evidence type="ECO:0000256" key="3">
    <source>
        <dbReference type="PIRNR" id="PIRNR021362"/>
    </source>
</evidence>
<dbReference type="AlphaFoldDB" id="A0A1L5FCF5"/>
<evidence type="ECO:0000256" key="2">
    <source>
        <dbReference type="ARBA" id="ARBA00022801"/>
    </source>
</evidence>
<dbReference type="EC" id="3.1.3.-" evidence="3"/>
<keyword evidence="2 3" id="KW-0378">Hydrolase</keyword>
<dbReference type="Pfam" id="PF06941">
    <property type="entry name" value="NT5C"/>
    <property type="match status" value="1"/>
</dbReference>
<dbReference type="GO" id="GO:0008253">
    <property type="term" value="F:5'-nucleotidase activity"/>
    <property type="evidence" value="ECO:0007669"/>
    <property type="project" value="InterPro"/>
</dbReference>